<dbReference type="EMBL" id="MU394312">
    <property type="protein sequence ID" value="KAI6086813.1"/>
    <property type="molecule type" value="Genomic_DNA"/>
</dbReference>
<evidence type="ECO:0000313" key="1">
    <source>
        <dbReference type="EMBL" id="KAI6086813.1"/>
    </source>
</evidence>
<proteinExistence type="predicted"/>
<protein>
    <submittedName>
        <fullName evidence="1">Uncharacterized protein</fullName>
    </submittedName>
</protein>
<organism evidence="1 2">
    <name type="scientific">Hypoxylon rubiginosum</name>
    <dbReference type="NCBI Taxonomy" id="110542"/>
    <lineage>
        <taxon>Eukaryota</taxon>
        <taxon>Fungi</taxon>
        <taxon>Dikarya</taxon>
        <taxon>Ascomycota</taxon>
        <taxon>Pezizomycotina</taxon>
        <taxon>Sordariomycetes</taxon>
        <taxon>Xylariomycetidae</taxon>
        <taxon>Xylariales</taxon>
        <taxon>Hypoxylaceae</taxon>
        <taxon>Hypoxylon</taxon>
    </lineage>
</organism>
<evidence type="ECO:0000313" key="2">
    <source>
        <dbReference type="Proteomes" id="UP001497680"/>
    </source>
</evidence>
<comment type="caution">
    <text evidence="1">The sequence shown here is derived from an EMBL/GenBank/DDBJ whole genome shotgun (WGS) entry which is preliminary data.</text>
</comment>
<reference evidence="1 2" key="1">
    <citation type="journal article" date="2022" name="New Phytol.">
        <title>Ecological generalism drives hyperdiversity of secondary metabolite gene clusters in xylarialean endophytes.</title>
        <authorList>
            <person name="Franco M.E.E."/>
            <person name="Wisecaver J.H."/>
            <person name="Arnold A.E."/>
            <person name="Ju Y.M."/>
            <person name="Slot J.C."/>
            <person name="Ahrendt S."/>
            <person name="Moore L.P."/>
            <person name="Eastman K.E."/>
            <person name="Scott K."/>
            <person name="Konkel Z."/>
            <person name="Mondo S.J."/>
            <person name="Kuo A."/>
            <person name="Hayes R.D."/>
            <person name="Haridas S."/>
            <person name="Andreopoulos B."/>
            <person name="Riley R."/>
            <person name="LaButti K."/>
            <person name="Pangilinan J."/>
            <person name="Lipzen A."/>
            <person name="Amirebrahimi M."/>
            <person name="Yan J."/>
            <person name="Adam C."/>
            <person name="Keymanesh K."/>
            <person name="Ng V."/>
            <person name="Louie K."/>
            <person name="Northen T."/>
            <person name="Drula E."/>
            <person name="Henrissat B."/>
            <person name="Hsieh H.M."/>
            <person name="Youens-Clark K."/>
            <person name="Lutzoni F."/>
            <person name="Miadlikowska J."/>
            <person name="Eastwood D.C."/>
            <person name="Hamelin R.C."/>
            <person name="Grigoriev I.V."/>
            <person name="U'Ren J.M."/>
        </authorList>
    </citation>
    <scope>NUCLEOTIDE SEQUENCE [LARGE SCALE GENOMIC DNA]</scope>
    <source>
        <strain evidence="1 2">ER1909</strain>
    </source>
</reference>
<dbReference type="Proteomes" id="UP001497680">
    <property type="component" value="Unassembled WGS sequence"/>
</dbReference>
<sequence>MTNTISRTPAISLPKSSRFRERGTQRGVPNIDGNLSSEPRDTEYDEQLREVSLLGEFDVSAAYHCKGTFHSTVIHPGWPLNLKTSSRNAPESERRTTRRPRVSEDAHGTPRSGIKSESTIGCKGKVSDLRRVFERSTTPGASPRSIKSFWRNCSRTKLAPRAERNPATERGPASSLTTPAEHATPLKRIPVPELTTEISTDDFSCDFVETPDNSRPTTPGPCSETAAENDAPNQHESPVKNHIQRFEQLKRDSPAGSRVSYHRDNSFEASLHTSIRERENVPKRIKPQASWHPFRQRSVELWRRISNSFNRSADNRNDSGDDGEQDSSSTYVGTNTTQPGSVRRRPKYRRSNLFKHHLYRPSDFVRSSVELSRSDPRLSINDELMERFENRPPPLTYTSSISGRLSMRKTFPFLSRMSDGLGCADEFDSFGFDGSLVSKASRLRDKSPPREASQSTYPASSASTTRGDPNALSKIVSKQTVAERKLRRIEEKRLHKEQREKKREKAKGAGQEEESANNRTNKGNDGADKDAQNKGKGKEVAGKEKKESSWSKKTASGFVVRQISDIKLKHPKPRRPGQVKKIVNMYKEKASSGIKLGKGSGVSSASGGSTAAKSETADKH</sequence>
<name>A0ACC0D2L6_9PEZI</name>
<keyword evidence="2" id="KW-1185">Reference proteome</keyword>
<accession>A0ACC0D2L6</accession>
<gene>
    <name evidence="1" type="ORF">F4821DRAFT_259572</name>
</gene>